<sequence>MKNAVLLMAVAMTLTFIACKKDKNKPSGDYASQPKTIANIRGEWKAVSSLTGNGWIPTTEKINISFSSDGLFVSEKMIYDTYKLEIVTYSNPAGDTVLTLSKATQQDQTGVFFINRLTKDTLVLTSGYCLNFCSVKYSRVK</sequence>
<evidence type="ECO:0000313" key="2">
    <source>
        <dbReference type="Proteomes" id="UP000318815"/>
    </source>
</evidence>
<evidence type="ECO:0000313" key="1">
    <source>
        <dbReference type="EMBL" id="TWW01529.1"/>
    </source>
</evidence>
<evidence type="ECO:0008006" key="3">
    <source>
        <dbReference type="Google" id="ProtNLM"/>
    </source>
</evidence>
<dbReference type="Proteomes" id="UP000318815">
    <property type="component" value="Unassembled WGS sequence"/>
</dbReference>
<proteinExistence type="predicted"/>
<reference evidence="1 2" key="1">
    <citation type="submission" date="2019-08" db="EMBL/GenBank/DDBJ databases">
        <title>Whole genome sequencing of chitin degrading bacteria Chitinophaga pinensis YS16.</title>
        <authorList>
            <person name="Singh R.P."/>
            <person name="Manchanda G."/>
            <person name="Maurya I.K."/>
            <person name="Joshi N.K."/>
            <person name="Srivastava A.K."/>
        </authorList>
    </citation>
    <scope>NUCLEOTIDE SEQUENCE [LARGE SCALE GENOMIC DNA]</scope>
    <source>
        <strain evidence="1 2">YS-16</strain>
    </source>
</reference>
<dbReference type="EMBL" id="VOHS01000004">
    <property type="protein sequence ID" value="TWW01529.1"/>
    <property type="molecule type" value="Genomic_DNA"/>
</dbReference>
<keyword evidence="2" id="KW-1185">Reference proteome</keyword>
<gene>
    <name evidence="1" type="ORF">FEF09_05905</name>
</gene>
<name>A0A5C6M0M2_9BACT</name>
<comment type="caution">
    <text evidence="1">The sequence shown here is derived from an EMBL/GenBank/DDBJ whole genome shotgun (WGS) entry which is preliminary data.</text>
</comment>
<dbReference type="RefSeq" id="WP_146304251.1">
    <property type="nucleotide sequence ID" value="NZ_VOHS01000004.1"/>
</dbReference>
<organism evidence="1 2">
    <name type="scientific">Chitinophaga pinensis</name>
    <dbReference type="NCBI Taxonomy" id="79329"/>
    <lineage>
        <taxon>Bacteria</taxon>
        <taxon>Pseudomonadati</taxon>
        <taxon>Bacteroidota</taxon>
        <taxon>Chitinophagia</taxon>
        <taxon>Chitinophagales</taxon>
        <taxon>Chitinophagaceae</taxon>
        <taxon>Chitinophaga</taxon>
    </lineage>
</organism>
<protein>
    <recommendedName>
        <fullName evidence="3">Lipocalin-like domain-containing protein</fullName>
    </recommendedName>
</protein>
<dbReference type="OrthoDB" id="673800at2"/>
<accession>A0A5C6M0M2</accession>
<dbReference type="PROSITE" id="PS51257">
    <property type="entry name" value="PROKAR_LIPOPROTEIN"/>
    <property type="match status" value="1"/>
</dbReference>
<dbReference type="AlphaFoldDB" id="A0A5C6M0M2"/>